<dbReference type="EMBL" id="RBNI01001389">
    <property type="protein sequence ID" value="RUP50499.1"/>
    <property type="molecule type" value="Genomic_DNA"/>
</dbReference>
<dbReference type="SUPFAM" id="SSF53383">
    <property type="entry name" value="PLP-dependent transferases"/>
    <property type="match status" value="1"/>
</dbReference>
<dbReference type="GO" id="GO:0030170">
    <property type="term" value="F:pyridoxal phosphate binding"/>
    <property type="evidence" value="ECO:0007669"/>
    <property type="project" value="InterPro"/>
</dbReference>
<dbReference type="PANTHER" id="PTHR42885:SF2">
    <property type="entry name" value="HISTIDINOL-PHOSPHATE AMINOTRANSFERASE"/>
    <property type="match status" value="1"/>
</dbReference>
<comment type="caution">
    <text evidence="9">The sequence shown here is derived from an EMBL/GenBank/DDBJ whole genome shotgun (WGS) entry which is preliminary data.</text>
</comment>
<keyword evidence="4" id="KW-0032">Aminotransferase</keyword>
<name>A0A433DI58_9FUNG</name>
<dbReference type="Pfam" id="PF00155">
    <property type="entry name" value="Aminotran_1_2"/>
    <property type="match status" value="2"/>
</dbReference>
<comment type="cofactor">
    <cofactor evidence="1">
        <name>pyridoxal 5'-phosphate</name>
        <dbReference type="ChEBI" id="CHEBI:597326"/>
    </cofactor>
</comment>
<evidence type="ECO:0000256" key="2">
    <source>
        <dbReference type="ARBA" id="ARBA00005011"/>
    </source>
</evidence>
<proteinExistence type="predicted"/>
<dbReference type="GO" id="GO:0004400">
    <property type="term" value="F:histidinol-phosphate transaminase activity"/>
    <property type="evidence" value="ECO:0007669"/>
    <property type="project" value="UniProtKB-EC"/>
</dbReference>
<keyword evidence="6" id="KW-0663">Pyridoxal phosphate</keyword>
<sequence length="551" mass="60606">MVGDGRRQTKRDIVRYHRLWYARSQSRGEDGYVVVTMRRGRACIGNCTGPDPQSHAKMAWVDDDVAARMRMYCNYVCAKVRSQARGWRKARSIIDPQRNVTCIGGLGIATHTTHPLFLYPEPPPQQSTHPHLPFQNMPFILENVVRPNILALKPYRCARDDYSEGILLDANENAYGPSLPSSEGGSLNRYPDPTQRLVKEKLVALRSLRGAENLFLGVGSDEVIDLLIRIFCVPAKDSVLITPPTYGMYTVSAQINDVKVSKVNLDVEEGRFQIKPEEINARLASDPSIKLVFLCSPGNPTGTVLSHASIRAILENPSYAGVVAVDEAYVDFVADDCDGSVANWIDKYPNLVVMQTLTGIKSARKQRPSQPLSLTPFTFHRLGPHRLGIAISHPSIIQLMNNTKAPYNISTPTSEIALRALSPAGLATMHGHRASILSERARIIAALQSFTVPGVGRIVGANDANFVLAQIVDAKTGKPDNVKAEKVYKRLAEKEGVVVRFRGNEIGCEACLRITVGTEEENKIMLGRLEEVLGSGNWIVAVYTACVEAVI</sequence>
<evidence type="ECO:0000256" key="5">
    <source>
        <dbReference type="ARBA" id="ARBA00022679"/>
    </source>
</evidence>
<accession>A0A433DI58</accession>
<dbReference type="AlphaFoldDB" id="A0A433DI58"/>
<dbReference type="InterPro" id="IPR015424">
    <property type="entry name" value="PyrdxlP-dep_Trfase"/>
</dbReference>
<organism evidence="9 10">
    <name type="scientific">Jimgerdemannia flammicorona</name>
    <dbReference type="NCBI Taxonomy" id="994334"/>
    <lineage>
        <taxon>Eukaryota</taxon>
        <taxon>Fungi</taxon>
        <taxon>Fungi incertae sedis</taxon>
        <taxon>Mucoromycota</taxon>
        <taxon>Mucoromycotina</taxon>
        <taxon>Endogonomycetes</taxon>
        <taxon>Endogonales</taxon>
        <taxon>Endogonaceae</taxon>
        <taxon>Jimgerdemannia</taxon>
    </lineage>
</organism>
<evidence type="ECO:0000256" key="7">
    <source>
        <dbReference type="ARBA" id="ARBA00047481"/>
    </source>
</evidence>
<evidence type="ECO:0000256" key="4">
    <source>
        <dbReference type="ARBA" id="ARBA00022576"/>
    </source>
</evidence>
<dbReference type="Gene3D" id="3.40.640.10">
    <property type="entry name" value="Type I PLP-dependent aspartate aminotransferase-like (Major domain)"/>
    <property type="match status" value="1"/>
</dbReference>
<dbReference type="InterPro" id="IPR015422">
    <property type="entry name" value="PyrdxlP-dep_Trfase_small"/>
</dbReference>
<dbReference type="InterPro" id="IPR015421">
    <property type="entry name" value="PyrdxlP-dep_Trfase_major"/>
</dbReference>
<evidence type="ECO:0000259" key="8">
    <source>
        <dbReference type="Pfam" id="PF00155"/>
    </source>
</evidence>
<evidence type="ECO:0000256" key="1">
    <source>
        <dbReference type="ARBA" id="ARBA00001933"/>
    </source>
</evidence>
<gene>
    <name evidence="9" type="ORF">BC936DRAFT_138878</name>
</gene>
<evidence type="ECO:0000313" key="10">
    <source>
        <dbReference type="Proteomes" id="UP000268093"/>
    </source>
</evidence>
<evidence type="ECO:0000256" key="6">
    <source>
        <dbReference type="ARBA" id="ARBA00022898"/>
    </source>
</evidence>
<evidence type="ECO:0000313" key="9">
    <source>
        <dbReference type="EMBL" id="RUP50499.1"/>
    </source>
</evidence>
<dbReference type="InterPro" id="IPR004839">
    <property type="entry name" value="Aminotransferase_I/II_large"/>
</dbReference>
<protein>
    <recommendedName>
        <fullName evidence="3">histidinol-phosphate transaminase</fullName>
        <ecNumber evidence="3">2.6.1.9</ecNumber>
    </recommendedName>
</protein>
<comment type="catalytic activity">
    <reaction evidence="7">
        <text>L-histidinol phosphate + 2-oxoglutarate = 3-(imidazol-4-yl)-2-oxopropyl phosphate + L-glutamate</text>
        <dbReference type="Rhea" id="RHEA:23744"/>
        <dbReference type="ChEBI" id="CHEBI:16810"/>
        <dbReference type="ChEBI" id="CHEBI:29985"/>
        <dbReference type="ChEBI" id="CHEBI:57766"/>
        <dbReference type="ChEBI" id="CHEBI:57980"/>
        <dbReference type="EC" id="2.6.1.9"/>
    </reaction>
</comment>
<evidence type="ECO:0000256" key="3">
    <source>
        <dbReference type="ARBA" id="ARBA00012748"/>
    </source>
</evidence>
<feature type="domain" description="Aminotransferase class I/classII large" evidence="8">
    <location>
        <begin position="169"/>
        <end position="357"/>
    </location>
</feature>
<keyword evidence="10" id="KW-1185">Reference proteome</keyword>
<dbReference type="PANTHER" id="PTHR42885">
    <property type="entry name" value="HISTIDINOL-PHOSPHATE AMINOTRANSFERASE-RELATED"/>
    <property type="match status" value="1"/>
</dbReference>
<keyword evidence="5 9" id="KW-0808">Transferase</keyword>
<reference evidence="9 10" key="1">
    <citation type="journal article" date="2018" name="New Phytol.">
        <title>Phylogenomics of Endogonaceae and evolution of mycorrhizas within Mucoromycota.</title>
        <authorList>
            <person name="Chang Y."/>
            <person name="Desiro A."/>
            <person name="Na H."/>
            <person name="Sandor L."/>
            <person name="Lipzen A."/>
            <person name="Clum A."/>
            <person name="Barry K."/>
            <person name="Grigoriev I.V."/>
            <person name="Martin F.M."/>
            <person name="Stajich J.E."/>
            <person name="Smith M.E."/>
            <person name="Bonito G."/>
            <person name="Spatafora J.W."/>
        </authorList>
    </citation>
    <scope>NUCLEOTIDE SEQUENCE [LARGE SCALE GENOMIC DNA]</scope>
    <source>
        <strain evidence="9 10">GMNB39</strain>
    </source>
</reference>
<dbReference type="CDD" id="cd00609">
    <property type="entry name" value="AAT_like"/>
    <property type="match status" value="1"/>
</dbReference>
<dbReference type="EC" id="2.6.1.9" evidence="3"/>
<feature type="domain" description="Aminotransferase class I/classII large" evidence="8">
    <location>
        <begin position="386"/>
        <end position="529"/>
    </location>
</feature>
<dbReference type="Proteomes" id="UP000268093">
    <property type="component" value="Unassembled WGS sequence"/>
</dbReference>
<dbReference type="OrthoDB" id="2015537at2759"/>
<comment type="pathway">
    <text evidence="2">Amino-acid biosynthesis; L-histidine biosynthesis; L-histidine from 5-phospho-alpha-D-ribose 1-diphosphate: step 7/9.</text>
</comment>
<dbReference type="Gene3D" id="3.90.1150.10">
    <property type="entry name" value="Aspartate Aminotransferase, domain 1"/>
    <property type="match status" value="1"/>
</dbReference>